<dbReference type="Gene3D" id="2.60.40.690">
    <property type="entry name" value="Alpha-macroglobulin, receptor-binding domain"/>
    <property type="match status" value="3"/>
</dbReference>
<protein>
    <submittedName>
        <fullName evidence="6">Complement C3-like protein</fullName>
    </submittedName>
</protein>
<dbReference type="SMART" id="SM01359">
    <property type="entry name" value="A2M_N_2"/>
    <property type="match status" value="2"/>
</dbReference>
<dbReference type="PROSITE" id="PS50189">
    <property type="entry name" value="NTR"/>
    <property type="match status" value="2"/>
</dbReference>
<dbReference type="SUPFAM" id="SSF49410">
    <property type="entry name" value="Alpha-macroglobulin receptor domain"/>
    <property type="match status" value="3"/>
</dbReference>
<comment type="caution">
    <text evidence="6">The sequence shown here is derived from an EMBL/GenBank/DDBJ whole genome shotgun (WGS) entry which is preliminary data.</text>
</comment>
<dbReference type="SMART" id="SM01419">
    <property type="entry name" value="Thiol-ester_cl"/>
    <property type="match status" value="2"/>
</dbReference>
<dbReference type="InterPro" id="IPR011626">
    <property type="entry name" value="Alpha-macroglobulin_TED"/>
</dbReference>
<evidence type="ECO:0000313" key="6">
    <source>
        <dbReference type="EMBL" id="RXN35012.1"/>
    </source>
</evidence>
<dbReference type="PANTHER" id="PTHR11412">
    <property type="entry name" value="MACROGLOBULIN / COMPLEMENT"/>
    <property type="match status" value="1"/>
</dbReference>
<dbReference type="Gene3D" id="2.60.40.1930">
    <property type="match status" value="5"/>
</dbReference>
<dbReference type="PROSITE" id="PS01178">
    <property type="entry name" value="ANAPHYLATOXIN_2"/>
    <property type="match status" value="2"/>
</dbReference>
<feature type="domain" description="NTR" evidence="5">
    <location>
        <begin position="1364"/>
        <end position="1501"/>
    </location>
</feature>
<dbReference type="EMBL" id="QBIY01011153">
    <property type="protein sequence ID" value="RXN35012.1"/>
    <property type="molecule type" value="Genomic_DNA"/>
</dbReference>
<evidence type="ECO:0000256" key="3">
    <source>
        <dbReference type="ARBA" id="ARBA00023157"/>
    </source>
</evidence>
<dbReference type="InterPro" id="IPR009048">
    <property type="entry name" value="A-macroglobulin_rcpt-bd"/>
</dbReference>
<dbReference type="InterPro" id="IPR048848">
    <property type="entry name" value="C3_CUB2"/>
</dbReference>
<reference evidence="6 7" key="1">
    <citation type="submission" date="2018-03" db="EMBL/GenBank/DDBJ databases">
        <title>Draft genome sequence of Rohu Carp (Labeo rohita).</title>
        <authorList>
            <person name="Das P."/>
            <person name="Kushwaha B."/>
            <person name="Joshi C.G."/>
            <person name="Kumar D."/>
            <person name="Nagpure N.S."/>
            <person name="Sahoo L."/>
            <person name="Das S.P."/>
            <person name="Bit A."/>
            <person name="Patnaik S."/>
            <person name="Meher P.K."/>
            <person name="Jayasankar P."/>
            <person name="Koringa P.G."/>
            <person name="Patel N.V."/>
            <person name="Hinsu A.T."/>
            <person name="Kumar R."/>
            <person name="Pandey M."/>
            <person name="Agarwal S."/>
            <person name="Srivastava S."/>
            <person name="Singh M."/>
            <person name="Iquebal M.A."/>
            <person name="Jaiswal S."/>
            <person name="Angadi U.B."/>
            <person name="Kumar N."/>
            <person name="Raza M."/>
            <person name="Shah T.M."/>
            <person name="Rai A."/>
            <person name="Jena J.K."/>
        </authorList>
    </citation>
    <scope>NUCLEOTIDE SEQUENCE [LARGE SCALE GENOMIC DNA]</scope>
    <source>
        <strain evidence="6">DASCIFA01</strain>
        <tissue evidence="6">Testis</tissue>
    </source>
</reference>
<dbReference type="Pfam" id="PF01759">
    <property type="entry name" value="NTR"/>
    <property type="match status" value="2"/>
</dbReference>
<name>A0A498NSC3_LABRO</name>
<dbReference type="InterPro" id="IPR000020">
    <property type="entry name" value="Anaphylatoxin/fibulin"/>
</dbReference>
<dbReference type="SUPFAM" id="SSF47686">
    <property type="entry name" value="Anaphylotoxins (complement system)"/>
    <property type="match status" value="2"/>
</dbReference>
<dbReference type="Gene3D" id="1.20.50.70">
    <property type="match status" value="2"/>
</dbReference>
<dbReference type="SMART" id="SM01361">
    <property type="entry name" value="A2M_recep"/>
    <property type="match status" value="3"/>
</dbReference>
<evidence type="ECO:0000259" key="4">
    <source>
        <dbReference type="PROSITE" id="PS01178"/>
    </source>
</evidence>
<dbReference type="InterPro" id="IPR041425">
    <property type="entry name" value="C3/4/5_MG1"/>
</dbReference>
<dbReference type="InterPro" id="IPR040839">
    <property type="entry name" value="MG4"/>
</dbReference>
<dbReference type="Gene3D" id="1.50.10.20">
    <property type="match status" value="2"/>
</dbReference>
<dbReference type="STRING" id="84645.A0A498NSC3"/>
<gene>
    <name evidence="6" type="ORF">ROHU_003909</name>
</gene>
<dbReference type="InterPro" id="IPR013783">
    <property type="entry name" value="Ig-like_fold"/>
</dbReference>
<dbReference type="SUPFAM" id="SSF50242">
    <property type="entry name" value="TIMP-like"/>
    <property type="match status" value="3"/>
</dbReference>
<dbReference type="InterPro" id="IPR036595">
    <property type="entry name" value="A-macroglobulin_rcpt-bd_sf"/>
</dbReference>
<dbReference type="Pfam" id="PF07677">
    <property type="entry name" value="A2M_recep"/>
    <property type="match status" value="3"/>
</dbReference>
<sequence length="3233" mass="362324">MFWCRFSVLAPAKIRPGTKQNILLEANKLSEALEVSITVYEYPVSQSILMASSVTLNSDNNYSALKTIQIDPNVLQPDGKKKYVKLVAQFSRFHRAERILPVSFRSGYIFIQTDKPVYNPGDTVKGVAYVLFGIEINGERKRLTAMKQLNDLNGGNVILTMAEIKKAYPDTNRLLGSSVYVKASVMTSSGSDLVEAEKSGIKIVTSPYVLSIKDTPKYFKPGLPLGIMVTVSDHDGSPAHNIPVKISFLASPITVHSGTIKVTINMPEMSSSQILKVKTEDPSLKPEQQAVEEMRVEPYTSFNSYRNYLHISVGSSRVVVGDKLSVQAHITSDPPERKKLVEHLTYAVLNKGNIIHAARMNVKDLNVINIPLLVTSEMLPAFRIVAYYILPWEYRAGVVADSVFVDVEDRCVGSLSVGPVEGEKFSLYSPGSSITFEVKGDPGATVSLVAVDNAIFMLSKSRLTQEKVWEVVGQGDMGCTAGGGRNNMGVFSDAGLMFYSSVGQYTDYKEDCSSRSRRRRSAAKLELKEQLEKKYSDEFLQRCCVDGMREIPMPYSCFRRSLYITEDKSCVSAFLSCCTKYRGEELEVSTNIVVKFLPEVAVSKNIHAKTMGEEEEVEDFNEIKLEDIYVRSKFFESWMWNITTLPNVIKSNGLAVFLVNTVLPDTITQWGFLAISASPRTGFCVAEPYNVRAWKRLFIDLQLPHSVSRNEYVEIKAVVHNYWNSNLEVMVILDKTEDMCSVAFSGQHKQQVSVPAGSSKLISYTIIPLKTGELPLQVTAIAAAFLGQDAVRKKLHVVVEGIQTIKVRSFVLNPAEKGDKAGRQLIEVEKMQLDAVVPKSLPETFVNVRGDLLADSIDNCIKEDSLASLIRMPGGCVEQNLARITLPLIATHYLDRSGNWDDVGINRRAEAIQYIQKGYENQLNYRKKDDSYPPYAKEGTSTWITAYVVKVFSMAKSFISVNEKHLCGPLVYLLKNKQYSDGSFQEDNPVYDTSMTGGLRGSESRVSLTAFVLIALAEAEKVVTCQEPGLNIQDKSKKAAAYLKEQFPQLTRPYTAAIACYALAVSNHGCMKSMLLNLASPDRSHWPDSSNQFFTLEATGYALLALISGGHMEEAATTFRWLNEKRGIGGGYGSTQSAMVVLQALSEYLVKRPPPNDLNLLVQLSVPGRSDVRWTFNPKVAYVARSLRVVTVYHQLLNVYKNSMCNSFQLDVSIAEINEKNSPDVEKSYRLNINVRALEENQVRMAILDIGLPTGFEPEKSDLELLTNSVDRYISNFQVVDNLSDRASLIIHLFKVSNTQTDMISFRLHQKFKVGLLQPSTVTVYQYYNKDKRCSRFYSPPEDKQQLDQICKDNVCRCSQGDCCVMKKDSSSFSKEQRMAVGCKGFHHAYRVKLLSISQSHYDQYEMKIVQVIKEGTEKGMKKQERRMFLSHANCRTGLGLREGQDYLIIGPTADVWQAETKYTYVLGKDTWVERWPSLNECGAGSTLQWEGYSGYFSSPAVVFDLFEPVTDRSPSFSVLAPAKIRPGTKQNILLEGHKLSHPLKVFIAIYEYPVSQSTLMMDFVTLNSDNKYSALTAIEIDPNVLQPDGKKKYVKLVARFSKFHRAERILPVSFRSGYIFIQTDKPVYNPGDTVRCRAFVSDTEFRAAERTISLEIQCDYTFWDNALRYLYGEPVKGVAYVLFGIEINGEKKRLTSMKQLHDLNGGNVILTMEEIKKAYPDTNSLLGSSVYVKASVMTSSGSDLVEAEKSGIKIVVSPYMLSIKDAPKYFKPNLPLTLTITVSDHDGSPARNIPVKISFLKSPITEHSGTFNAYISIPAKTGSQTLKVETADPSLKPEQQAVQEMRVEPYAAFNAYWNYLHISVVSSRVVVGDTLNIQAHIKFNPSVWKKIVEKLMYAVLNKGNIIHAGRISVTHLDVINIPLLVTSEMLPAFRFVAYYIVPWEQPAEVVADSVFVDVEDRCVGSLSVGPVEGEKLNSYSPGSSITFEVKGDPGAKVSLVAVDNAIFLLSKKRLTQKKVWEVVGQGDMGCTAGGGRNNMGVFSDAGLMFYSSTGGSTDYKKDCSSSSRRRRSAAKLQLREQLEKVYSDEFLQRCCVDGMREIPMPYSCYRRSLYITEDWSCVLAFLRCCAEYRREEISVVTRPPTTTPPPTTKLISYPRYGNQYPSKTLVLPSFYGPSIRVEGVLTPEKPVREDSHAKNMGEEEEDVEEFDEDDLADLEDIYVRNKFFESWLWTDIRLPSVPKSDGLAVSPVNTVLPDSITQWGFLAVSASPQTGFCVAEPYNVRSWKPFFIDLRLPHSVSRNEHVEIKAVVHNYRNSKLEVMVILDKTEDMCSVAFRGQHRQQVSVPASSSKLISYTIIPLKTGELPLQVTAVTASFLGQDAVRKKLRVVLIEVEKLQLDAIVPKSLPETFVNVRGNLLADSIDNSIKEDSLAALIRMPGGCVEQNLARITLPLIATHYLDRSRNWDAVGINRRAEAIQYIQKGYENQLNYRKKDDSYPPYAKEGTSTWITAYVVKVFSMAKSFISINDKHLCGPLVYLLKNKQRPDGSFQEDNPVYDTSMTGGLHGSESRVSLTAFVLIALEEAQKVVTCQEPDLDIQGKSKKAMVYLKEHFPRLTRPYTAAIACYILAVSINGCMTSMLLNLASPDRSHWPDSSNHFFTLEATGYALLALISGGHMEEAAAPFRWLNEKRGIGGGYGSTQSTMVVLQALSEYLVKRPPLDDLNLLVQLSVPGRSDVRWTFNPKVAYVARSQRVPLDQKFTVEASGKGKGVLEVLNAHIYIKVVTVYHQLPDVYENSTCNGFQLDVSIAETNETPPPDVEKSYRLNINVRALEENQVRMAILDIGLPTGFEPENSDLELLTNSVDRYISNFQVVDNLSDRASLIIHLFKVSNSQTDVISFRLHQKFKVGLLQPSTVTVYQYYNKDKRCSRFYSPPEDKQQLNQICKDDVCRCSQGDCCVPKEDSSSFSTEQRKAAVCNGLHHAYRVKLLSISQSHYDQYEMKIVQVIKEGTEEGLNDQTDVISFRLHQKFKVGLLQPSTVTVYQYYNKDKRCSRFYSPPEDKQQLNQICKDDVCRCSQGDCCVPKEDSSSFSTEQRKAAVCNGLHHAYRVKLLSISQSHYDQYEMKIVQVIKEGTEEGLNENERRMFLSHASCRTGLGLKEGQDYLISGPITDVWHAGSTSNKYVYTLGKDTWVERWPTESECGAGSTLQMKCDKLKSFAKELTESGCQT</sequence>
<dbReference type="GO" id="GO:0005615">
    <property type="term" value="C:extracellular space"/>
    <property type="evidence" value="ECO:0007669"/>
    <property type="project" value="InterPro"/>
</dbReference>
<dbReference type="InterPro" id="IPR050473">
    <property type="entry name" value="A2M/Complement_sys"/>
</dbReference>
<accession>A0A498NSC3</accession>
<dbReference type="InterPro" id="IPR008993">
    <property type="entry name" value="TIMP-like_OB-fold"/>
</dbReference>
<dbReference type="InterPro" id="IPR011625">
    <property type="entry name" value="A2M_N_BRD"/>
</dbReference>
<dbReference type="CDD" id="cd00017">
    <property type="entry name" value="ANATO"/>
    <property type="match status" value="2"/>
</dbReference>
<dbReference type="InterPro" id="IPR047565">
    <property type="entry name" value="Alpha-macroglob_thiol-ester_cl"/>
</dbReference>
<dbReference type="Pfam" id="PF21308">
    <property type="entry name" value="C3_CUB2"/>
    <property type="match status" value="1"/>
</dbReference>
<evidence type="ECO:0007829" key="8">
    <source>
        <dbReference type="PeptideAtlas" id="A0A498NSC3"/>
    </source>
</evidence>
<dbReference type="Pfam" id="PF07678">
    <property type="entry name" value="TED_complement"/>
    <property type="match status" value="2"/>
</dbReference>
<dbReference type="SMART" id="SM01360">
    <property type="entry name" value="A2M"/>
    <property type="match status" value="2"/>
</dbReference>
<dbReference type="Pfam" id="PF17790">
    <property type="entry name" value="MG1"/>
    <property type="match status" value="2"/>
</dbReference>
<dbReference type="InterPro" id="IPR008930">
    <property type="entry name" value="Terpenoid_cyclase/PrenylTrfase"/>
</dbReference>
<keyword evidence="3" id="KW-1015">Disulfide bond</keyword>
<organism evidence="6 7">
    <name type="scientific">Labeo rohita</name>
    <name type="common">Indian major carp</name>
    <name type="synonym">Cyprinus rohita</name>
    <dbReference type="NCBI Taxonomy" id="84645"/>
    <lineage>
        <taxon>Eukaryota</taxon>
        <taxon>Metazoa</taxon>
        <taxon>Chordata</taxon>
        <taxon>Craniata</taxon>
        <taxon>Vertebrata</taxon>
        <taxon>Euteleostomi</taxon>
        <taxon>Actinopterygii</taxon>
        <taxon>Neopterygii</taxon>
        <taxon>Teleostei</taxon>
        <taxon>Ostariophysi</taxon>
        <taxon>Cypriniformes</taxon>
        <taxon>Cyprinidae</taxon>
        <taxon>Labeoninae</taxon>
        <taxon>Labeonini</taxon>
        <taxon>Labeo</taxon>
    </lineage>
</organism>
<dbReference type="Gene3D" id="1.20.91.20">
    <property type="entry name" value="Anaphylotoxins (complement system)"/>
    <property type="match status" value="2"/>
</dbReference>
<comment type="subcellular location">
    <subcellularLocation>
        <location evidence="1">Secreted</location>
    </subcellularLocation>
</comment>
<dbReference type="InterPro" id="IPR001134">
    <property type="entry name" value="Netrin_domain"/>
</dbReference>
<dbReference type="SUPFAM" id="SSF48239">
    <property type="entry name" value="Terpenoid cyclases/Protein prenyltransferases"/>
    <property type="match status" value="2"/>
</dbReference>
<feature type="domain" description="Anaphylatoxin-like" evidence="4">
    <location>
        <begin position="543"/>
        <end position="578"/>
    </location>
</feature>
<dbReference type="Gene3D" id="2.20.130.20">
    <property type="match status" value="2"/>
</dbReference>
<dbReference type="Pfam" id="PF00207">
    <property type="entry name" value="A2M"/>
    <property type="match status" value="2"/>
</dbReference>
<dbReference type="Gene3D" id="2.60.40.1940">
    <property type="match status" value="2"/>
</dbReference>
<dbReference type="SMART" id="SM00643">
    <property type="entry name" value="C345C"/>
    <property type="match status" value="2"/>
</dbReference>
<keyword evidence="8" id="KW-1267">Proteomics identification</keyword>
<evidence type="ECO:0000256" key="1">
    <source>
        <dbReference type="ARBA" id="ARBA00004613"/>
    </source>
</evidence>
<dbReference type="InterPro" id="IPR018081">
    <property type="entry name" value="Anaphylatoxin_comp_syst"/>
</dbReference>
<dbReference type="Gene3D" id="2.60.40.10">
    <property type="entry name" value="Immunoglobulins"/>
    <property type="match status" value="4"/>
</dbReference>
<dbReference type="GO" id="GO:0004866">
    <property type="term" value="F:endopeptidase inhibitor activity"/>
    <property type="evidence" value="ECO:0007669"/>
    <property type="project" value="InterPro"/>
</dbReference>
<dbReference type="CDD" id="cd02896">
    <property type="entry name" value="complement_C3_C4_C5"/>
    <property type="match status" value="2"/>
</dbReference>
<dbReference type="Proteomes" id="UP000290572">
    <property type="component" value="Unassembled WGS sequence"/>
</dbReference>
<feature type="domain" description="Anaphylatoxin-like" evidence="4">
    <location>
        <begin position="2095"/>
        <end position="2130"/>
    </location>
</feature>
<keyword evidence="2" id="KW-0964">Secreted</keyword>
<dbReference type="InterPro" id="IPR018933">
    <property type="entry name" value="Netrin_module_non-TIMP"/>
</dbReference>
<proteinExistence type="evidence at protein level"/>
<dbReference type="SMART" id="SM00104">
    <property type="entry name" value="ANATO"/>
    <property type="match status" value="2"/>
</dbReference>
<dbReference type="Pfam" id="PF01821">
    <property type="entry name" value="ANATO"/>
    <property type="match status" value="2"/>
</dbReference>
<evidence type="ECO:0000313" key="7">
    <source>
        <dbReference type="Proteomes" id="UP000290572"/>
    </source>
</evidence>
<evidence type="ECO:0000256" key="2">
    <source>
        <dbReference type="ARBA" id="ARBA00022525"/>
    </source>
</evidence>
<dbReference type="Pfam" id="PF17789">
    <property type="entry name" value="MG4"/>
    <property type="match status" value="2"/>
</dbReference>
<keyword evidence="7" id="KW-1185">Reference proteome</keyword>
<dbReference type="FunFam" id="2.60.40.10:FF:000155">
    <property type="entry name" value="complement C3 isoform X1"/>
    <property type="match status" value="2"/>
</dbReference>
<dbReference type="InterPro" id="IPR001599">
    <property type="entry name" value="Macroglobln_a2"/>
</dbReference>
<dbReference type="PANTHER" id="PTHR11412:SF167">
    <property type="entry name" value="COMPLEMENT COMPONENT C3B, TANDEM DUPLICATE 1 ISOFORM X1-RELATED"/>
    <property type="match status" value="1"/>
</dbReference>
<feature type="domain" description="NTR" evidence="5">
    <location>
        <begin position="3079"/>
        <end position="3231"/>
    </location>
</feature>
<evidence type="ECO:0000259" key="5">
    <source>
        <dbReference type="PROSITE" id="PS50189"/>
    </source>
</evidence>
<dbReference type="Pfam" id="PF07703">
    <property type="entry name" value="A2M_BRD"/>
    <property type="match status" value="2"/>
</dbReference>
<dbReference type="Gene3D" id="6.20.50.160">
    <property type="match status" value="2"/>
</dbReference>
<dbReference type="Gene3D" id="2.60.120.1540">
    <property type="match status" value="2"/>
</dbReference>
<dbReference type="Gene3D" id="2.40.50.120">
    <property type="match status" value="2"/>
</dbReference>